<proteinExistence type="predicted"/>
<dbReference type="PANTHER" id="PTHR14226:SF57">
    <property type="entry name" value="BLR7027 PROTEIN"/>
    <property type="match status" value="1"/>
</dbReference>
<keyword evidence="2 4" id="KW-0442">Lipid degradation</keyword>
<feature type="active site" description="Nucleophile" evidence="4">
    <location>
        <position position="58"/>
    </location>
</feature>
<protein>
    <submittedName>
        <fullName evidence="6">Patatin-like phospholipase</fullName>
    </submittedName>
</protein>
<dbReference type="Proteomes" id="UP000184512">
    <property type="component" value="Unassembled WGS sequence"/>
</dbReference>
<evidence type="ECO:0000256" key="1">
    <source>
        <dbReference type="ARBA" id="ARBA00022801"/>
    </source>
</evidence>
<dbReference type="InterPro" id="IPR050301">
    <property type="entry name" value="NTE"/>
</dbReference>
<dbReference type="EMBL" id="FQZG01000055">
    <property type="protein sequence ID" value="SHJ52201.1"/>
    <property type="molecule type" value="Genomic_DNA"/>
</dbReference>
<evidence type="ECO:0000256" key="4">
    <source>
        <dbReference type="PROSITE-ProRule" id="PRU01161"/>
    </source>
</evidence>
<sequence length="493" mass="54369">MAGKGWFGLPFFSLTPRPEVVSCVLSGGGSRLSFQLGALEYLYEHDEQFRPSIFVGTSAGSILASSLAQSGRREEQVEYLRMLRRIWDEMVQPSDMFTPRPWFDRLSTEGPQWLELMRPLVTTPKPTPKPRPALLPFLRGSAVSPASPVSPDEPPLNPLELALTADPEEQVRSEWSLATLSTIATHLGHIPRLGNDLNTIAKGLESTKSMYRPGPVLVELLQPETFDPARTAASGTTLRIAMVALESGELRFMTEQGKLVDRDNQPLSEESHDLTVGVLASCAIPAVFRPVPIGSETYVDGGARENLPAELAIGHLGAARNYIVSSQTSGVQHRGSMANADLVSVVTRSTEILIDEAGRDELAYAHSAGSIVIYPELTVHDSMTVDPALISINEAYGWLRAAEVHLRLDEEAEARHRRIIESRLRCLQAERDYLAAEEPGRRRRNALRSAKTELRDAVRSASGVPLPPGADEWWRNWERRAEPVDLDPPWLAS</sequence>
<dbReference type="Pfam" id="PF01734">
    <property type="entry name" value="Patatin"/>
    <property type="match status" value="1"/>
</dbReference>
<comment type="caution">
    <text evidence="4">Lacks conserved residue(s) required for the propagation of feature annotation.</text>
</comment>
<keyword evidence="3 4" id="KW-0443">Lipid metabolism</keyword>
<dbReference type="PROSITE" id="PS51635">
    <property type="entry name" value="PNPLA"/>
    <property type="match status" value="1"/>
</dbReference>
<feature type="domain" description="PNPLA" evidence="5">
    <location>
        <begin position="23"/>
        <end position="313"/>
    </location>
</feature>
<evidence type="ECO:0000259" key="5">
    <source>
        <dbReference type="PROSITE" id="PS51635"/>
    </source>
</evidence>
<feature type="active site" description="Proton acceptor" evidence="4">
    <location>
        <position position="300"/>
    </location>
</feature>
<feature type="short sequence motif" description="GXSXG" evidence="4">
    <location>
        <begin position="56"/>
        <end position="60"/>
    </location>
</feature>
<dbReference type="GO" id="GO:0016042">
    <property type="term" value="P:lipid catabolic process"/>
    <property type="evidence" value="ECO:0007669"/>
    <property type="project" value="UniProtKB-UniRule"/>
</dbReference>
<dbReference type="RefSeq" id="WP_073189149.1">
    <property type="nucleotide sequence ID" value="NZ_FQZG01000055.1"/>
</dbReference>
<dbReference type="Gene3D" id="3.40.1090.10">
    <property type="entry name" value="Cytosolic phospholipase A2 catalytic domain"/>
    <property type="match status" value="2"/>
</dbReference>
<feature type="short sequence motif" description="DGA/G" evidence="4">
    <location>
        <begin position="300"/>
        <end position="302"/>
    </location>
</feature>
<dbReference type="OrthoDB" id="2339873at2"/>
<evidence type="ECO:0000256" key="2">
    <source>
        <dbReference type="ARBA" id="ARBA00022963"/>
    </source>
</evidence>
<dbReference type="InterPro" id="IPR002641">
    <property type="entry name" value="PNPLA_dom"/>
</dbReference>
<keyword evidence="7" id="KW-1185">Reference proteome</keyword>
<dbReference type="STRING" id="1123357.SAMN02745244_02697"/>
<dbReference type="PANTHER" id="PTHR14226">
    <property type="entry name" value="NEUROPATHY TARGET ESTERASE/SWISS CHEESE D.MELANOGASTER"/>
    <property type="match status" value="1"/>
</dbReference>
<evidence type="ECO:0000313" key="7">
    <source>
        <dbReference type="Proteomes" id="UP000184512"/>
    </source>
</evidence>
<dbReference type="InterPro" id="IPR016035">
    <property type="entry name" value="Acyl_Trfase/lysoPLipase"/>
</dbReference>
<evidence type="ECO:0000313" key="6">
    <source>
        <dbReference type="EMBL" id="SHJ52201.1"/>
    </source>
</evidence>
<dbReference type="SUPFAM" id="SSF52151">
    <property type="entry name" value="FabD/lysophospholipase-like"/>
    <property type="match status" value="1"/>
</dbReference>
<reference evidence="6 7" key="1">
    <citation type="submission" date="2016-11" db="EMBL/GenBank/DDBJ databases">
        <authorList>
            <person name="Jaros S."/>
            <person name="Januszkiewicz K."/>
            <person name="Wedrychowicz H."/>
        </authorList>
    </citation>
    <scope>NUCLEOTIDE SEQUENCE [LARGE SCALE GENOMIC DNA]</scope>
    <source>
        <strain evidence="6 7">DSM 12906</strain>
    </source>
</reference>
<dbReference type="GO" id="GO:0016787">
    <property type="term" value="F:hydrolase activity"/>
    <property type="evidence" value="ECO:0007669"/>
    <property type="project" value="UniProtKB-UniRule"/>
</dbReference>
<accession>A0A1M6JZR8</accession>
<organism evidence="6 7">
    <name type="scientific">Tessaracoccus bendigoensis DSM 12906</name>
    <dbReference type="NCBI Taxonomy" id="1123357"/>
    <lineage>
        <taxon>Bacteria</taxon>
        <taxon>Bacillati</taxon>
        <taxon>Actinomycetota</taxon>
        <taxon>Actinomycetes</taxon>
        <taxon>Propionibacteriales</taxon>
        <taxon>Propionibacteriaceae</taxon>
        <taxon>Tessaracoccus</taxon>
    </lineage>
</organism>
<gene>
    <name evidence="6" type="ORF">SAMN02745244_02697</name>
</gene>
<name>A0A1M6JZR8_9ACTN</name>
<keyword evidence="1 4" id="KW-0378">Hydrolase</keyword>
<evidence type="ECO:0000256" key="3">
    <source>
        <dbReference type="ARBA" id="ARBA00023098"/>
    </source>
</evidence>
<dbReference type="AlphaFoldDB" id="A0A1M6JZR8"/>